<name>A0ABU3YZY9_9EURY</name>
<keyword evidence="2" id="KW-1185">Reference proteome</keyword>
<gene>
    <name evidence="1" type="ORF">HL657_02700</name>
</gene>
<sequence>MDNFTKKDMEEALRVITSMISKTEKAKEKFAQGTPQHTLQKNRLQALNIALSLISEELAESDALDYYSKDDLKKAFASIDSLISKSEKAQKKLAQGTWQHTMLSNNLKALYITLPLLTKALREIGAGKEQIE</sequence>
<comment type="caution">
    <text evidence="1">The sequence shown here is derived from an EMBL/GenBank/DDBJ whole genome shotgun (WGS) entry which is preliminary data.</text>
</comment>
<protein>
    <recommendedName>
        <fullName evidence="3">CRISPR type III-B/RAMP module-associated protein Cmr5</fullName>
    </recommendedName>
</protein>
<dbReference type="EMBL" id="JABFFQ010000001">
    <property type="protein sequence ID" value="MDV4342106.1"/>
    <property type="molecule type" value="Genomic_DNA"/>
</dbReference>
<dbReference type="RefSeq" id="WP_317295293.1">
    <property type="nucleotide sequence ID" value="NZ_JABFFQ010000001.1"/>
</dbReference>
<accession>A0ABU3YZY9</accession>
<organism evidence="1 2">
    <name type="scientific">Methanoculleus nereidis</name>
    <dbReference type="NCBI Taxonomy" id="2735141"/>
    <lineage>
        <taxon>Archaea</taxon>
        <taxon>Methanobacteriati</taxon>
        <taxon>Methanobacteriota</taxon>
        <taxon>Stenosarchaea group</taxon>
        <taxon>Methanomicrobia</taxon>
        <taxon>Methanomicrobiales</taxon>
        <taxon>Methanomicrobiaceae</taxon>
        <taxon>Methanoculleus</taxon>
    </lineage>
</organism>
<proteinExistence type="predicted"/>
<reference evidence="1 2" key="1">
    <citation type="submission" date="2020-05" db="EMBL/GenBank/DDBJ databases">
        <title>Isolation and characterization of methanoarchaea from a cold seep at offshore SW Taiwan.</title>
        <authorList>
            <person name="Chen Y.-W."/>
            <person name="Chen S.-C."/>
            <person name="Lai M.-C."/>
        </authorList>
    </citation>
    <scope>NUCLEOTIDE SEQUENCE [LARGE SCALE GENOMIC DNA]</scope>
    <source>
        <strain evidence="1 2">YWC-01</strain>
    </source>
</reference>
<evidence type="ECO:0000313" key="1">
    <source>
        <dbReference type="EMBL" id="MDV4342106.1"/>
    </source>
</evidence>
<evidence type="ECO:0008006" key="3">
    <source>
        <dbReference type="Google" id="ProtNLM"/>
    </source>
</evidence>
<dbReference type="Proteomes" id="UP001273768">
    <property type="component" value="Unassembled WGS sequence"/>
</dbReference>
<evidence type="ECO:0000313" key="2">
    <source>
        <dbReference type="Proteomes" id="UP001273768"/>
    </source>
</evidence>